<evidence type="ECO:0000256" key="6">
    <source>
        <dbReference type="ARBA" id="ARBA00022679"/>
    </source>
</evidence>
<evidence type="ECO:0000256" key="3">
    <source>
        <dbReference type="ARBA" id="ARBA00012700"/>
    </source>
</evidence>
<dbReference type="Pfam" id="PF01239">
    <property type="entry name" value="PPTA"/>
    <property type="match status" value="4"/>
</dbReference>
<comment type="similarity">
    <text evidence="2">Belongs to the protein prenyltransferase subunit alpha family.</text>
</comment>
<organism evidence="21 22">
    <name type="scientific">Nyssa sinensis</name>
    <dbReference type="NCBI Taxonomy" id="561372"/>
    <lineage>
        <taxon>Eukaryota</taxon>
        <taxon>Viridiplantae</taxon>
        <taxon>Streptophyta</taxon>
        <taxon>Embryophyta</taxon>
        <taxon>Tracheophyta</taxon>
        <taxon>Spermatophyta</taxon>
        <taxon>Magnoliopsida</taxon>
        <taxon>eudicotyledons</taxon>
        <taxon>Gunneridae</taxon>
        <taxon>Pentapetalae</taxon>
        <taxon>asterids</taxon>
        <taxon>Cornales</taxon>
        <taxon>Nyssaceae</taxon>
        <taxon>Nyssa</taxon>
    </lineage>
</organism>
<dbReference type="FunFam" id="1.25.40.120:FF:000004">
    <property type="entry name" value="Protein farnesyltransferase/geranylgeranyltransferase type-1 subunit alpha"/>
    <property type="match status" value="1"/>
</dbReference>
<evidence type="ECO:0000256" key="15">
    <source>
        <dbReference type="ARBA" id="ARBA00050428"/>
    </source>
</evidence>
<evidence type="ECO:0000256" key="7">
    <source>
        <dbReference type="ARBA" id="ARBA00022737"/>
    </source>
</evidence>
<feature type="region of interest" description="Disordered" evidence="17">
    <location>
        <begin position="1"/>
        <end position="31"/>
    </location>
</feature>
<keyword evidence="7" id="KW-0677">Repeat</keyword>
<name>A0A5J5ADK8_9ASTE</name>
<evidence type="ECO:0000256" key="11">
    <source>
        <dbReference type="ARBA" id="ARBA00042436"/>
    </source>
</evidence>
<dbReference type="PROSITE" id="PS51147">
    <property type="entry name" value="PFTA"/>
    <property type="match status" value="5"/>
</dbReference>
<dbReference type="Pfam" id="PF25502">
    <property type="entry name" value="DUF7915"/>
    <property type="match status" value="1"/>
</dbReference>
<accession>A0A5J5ADK8</accession>
<dbReference type="Pfam" id="PF25500">
    <property type="entry name" value="DUF7913"/>
    <property type="match status" value="1"/>
</dbReference>
<evidence type="ECO:0000256" key="10">
    <source>
        <dbReference type="ARBA" id="ARBA00041392"/>
    </source>
</evidence>
<dbReference type="EC" id="2.5.1.59" evidence="3"/>
<evidence type="ECO:0000256" key="14">
    <source>
        <dbReference type="ARBA" id="ARBA00050225"/>
    </source>
</evidence>
<dbReference type="EMBL" id="CM018045">
    <property type="protein sequence ID" value="KAA8527291.1"/>
    <property type="molecule type" value="Genomic_DNA"/>
</dbReference>
<dbReference type="GO" id="GO:0004660">
    <property type="term" value="F:protein farnesyltransferase activity"/>
    <property type="evidence" value="ECO:0007669"/>
    <property type="project" value="UniProtKB-EC"/>
</dbReference>
<reference evidence="21 22" key="1">
    <citation type="submission" date="2019-09" db="EMBL/GenBank/DDBJ databases">
        <title>A chromosome-level genome assembly of the Chinese tupelo Nyssa sinensis.</title>
        <authorList>
            <person name="Yang X."/>
            <person name="Kang M."/>
            <person name="Yang Y."/>
            <person name="Xiong H."/>
            <person name="Wang M."/>
            <person name="Zhang Z."/>
            <person name="Wang Z."/>
            <person name="Wu H."/>
            <person name="Ma T."/>
            <person name="Liu J."/>
            <person name="Xi Z."/>
        </authorList>
    </citation>
    <scope>NUCLEOTIDE SEQUENCE [LARGE SCALE GENOMIC DNA]</scope>
    <source>
        <strain evidence="21">J267</strain>
        <tissue evidence="21">Leaf</tissue>
    </source>
</reference>
<dbReference type="InterPro" id="IPR057235">
    <property type="entry name" value="DUF7913"/>
</dbReference>
<feature type="transmembrane region" description="Helical" evidence="18">
    <location>
        <begin position="872"/>
        <end position="892"/>
    </location>
</feature>
<evidence type="ECO:0000256" key="1">
    <source>
        <dbReference type="ARBA" id="ARBA00001946"/>
    </source>
</evidence>
<dbReference type="InterPro" id="IPR002088">
    <property type="entry name" value="Prenyl_trans_a"/>
</dbReference>
<comment type="catalytic activity">
    <reaction evidence="14">
        <text>L-cysteinyl-[protein] + (2E,6E)-farnesyl diphosphate = S-(2E,6E)-farnesyl-L-cysteinyl-[protein] + diphosphate</text>
        <dbReference type="Rhea" id="RHEA:13345"/>
        <dbReference type="Rhea" id="RHEA-COMP:10131"/>
        <dbReference type="Rhea" id="RHEA-COMP:11535"/>
        <dbReference type="ChEBI" id="CHEBI:29950"/>
        <dbReference type="ChEBI" id="CHEBI:33019"/>
        <dbReference type="ChEBI" id="CHEBI:86019"/>
        <dbReference type="ChEBI" id="CHEBI:175763"/>
        <dbReference type="EC" id="2.5.1.58"/>
    </reaction>
</comment>
<proteinExistence type="inferred from homology"/>
<dbReference type="OrthoDB" id="272289at2759"/>
<evidence type="ECO:0000256" key="16">
    <source>
        <dbReference type="ARBA" id="ARBA00055749"/>
    </source>
</evidence>
<comment type="catalytic activity">
    <reaction evidence="15">
        <text>geranylgeranyl diphosphate + L-cysteinyl-[protein] = S-geranylgeranyl-L-cysteinyl-[protein] + diphosphate</text>
        <dbReference type="Rhea" id="RHEA:21240"/>
        <dbReference type="Rhea" id="RHEA-COMP:10131"/>
        <dbReference type="Rhea" id="RHEA-COMP:11537"/>
        <dbReference type="ChEBI" id="CHEBI:29950"/>
        <dbReference type="ChEBI" id="CHEBI:33019"/>
        <dbReference type="ChEBI" id="CHEBI:57533"/>
        <dbReference type="ChEBI" id="CHEBI:86021"/>
        <dbReference type="EC" id="2.5.1.59"/>
    </reaction>
</comment>
<evidence type="ECO:0000256" key="9">
    <source>
        <dbReference type="ARBA" id="ARBA00040965"/>
    </source>
</evidence>
<evidence type="ECO:0000313" key="21">
    <source>
        <dbReference type="EMBL" id="KAA8527291.1"/>
    </source>
</evidence>
<evidence type="ECO:0000313" key="22">
    <source>
        <dbReference type="Proteomes" id="UP000325577"/>
    </source>
</evidence>
<keyword evidence="18" id="KW-1133">Transmembrane helix</keyword>
<keyword evidence="5" id="KW-0637">Prenyltransferase</keyword>
<keyword evidence="18" id="KW-0472">Membrane</keyword>
<keyword evidence="18" id="KW-0812">Transmembrane</keyword>
<comment type="function">
    <text evidence="16">Essential subunit of both the farnesyltransferase and the geranylgeranyltransferase complex. Contributes to the transfer of a farnesyl or geranylgeranyl moiety from farnesyl or geranylgeranyl diphosphate to a cysteine at the fourth position from the C-terminus of several proteins having the C-terminal sequence Cys-aliphatic-aliphatic-X.</text>
</comment>
<dbReference type="Gene3D" id="1.25.40.120">
    <property type="entry name" value="Protein prenylyltransferase"/>
    <property type="match status" value="1"/>
</dbReference>
<evidence type="ECO:0000256" key="2">
    <source>
        <dbReference type="ARBA" id="ARBA00006734"/>
    </source>
</evidence>
<dbReference type="InterPro" id="IPR057237">
    <property type="entry name" value="DUF7915"/>
</dbReference>
<dbReference type="GO" id="GO:0004662">
    <property type="term" value="F:CAAX-protein geranylgeranyltransferase activity"/>
    <property type="evidence" value="ECO:0007669"/>
    <property type="project" value="UniProtKB-EC"/>
</dbReference>
<gene>
    <name evidence="21" type="ORF">F0562_034612</name>
</gene>
<dbReference type="PANTHER" id="PTHR33913:SF1">
    <property type="entry name" value="DRBM DOMAIN-CONTAINING PROTEIN"/>
    <property type="match status" value="1"/>
</dbReference>
<evidence type="ECO:0000256" key="5">
    <source>
        <dbReference type="ARBA" id="ARBA00022602"/>
    </source>
</evidence>
<evidence type="ECO:0000259" key="19">
    <source>
        <dbReference type="Pfam" id="PF25500"/>
    </source>
</evidence>
<dbReference type="SUPFAM" id="SSF48439">
    <property type="entry name" value="Protein prenylyltransferase"/>
    <property type="match status" value="1"/>
</dbReference>
<evidence type="ECO:0000259" key="20">
    <source>
        <dbReference type="Pfam" id="PF25502"/>
    </source>
</evidence>
<dbReference type="EC" id="2.5.1.58" evidence="4"/>
<keyword evidence="6" id="KW-0808">Transferase</keyword>
<evidence type="ECO:0000256" key="18">
    <source>
        <dbReference type="SAM" id="Phobius"/>
    </source>
</evidence>
<comment type="cofactor">
    <cofactor evidence="1">
        <name>Mg(2+)</name>
        <dbReference type="ChEBI" id="CHEBI:18420"/>
    </cofactor>
</comment>
<feature type="domain" description="DUF7913" evidence="19">
    <location>
        <begin position="398"/>
        <end position="516"/>
    </location>
</feature>
<dbReference type="Proteomes" id="UP000325577">
    <property type="component" value="Linkage Group LG21"/>
</dbReference>
<sequence length="898" mass="101382">MDSDEDQRIPISRRPEWSDVTPVSQDDGPNPVVPIAYKDDFVETMDYFRAVYLADERSPRALQLTAEAIGVNAGNYTVWQFRRLILEALNVDLHDELDFVDRVANNNSKNYQIWHHRRWVAEKLGTDAMSKELEFTKKIFALDAKNYHAWSHRQWVLQALGGWEDELAYCQQLLEDDIFNNSAWNQRYFVVTRSPLLGGLEAMRESEVSYTVEAIMANPENESPWRYLRGLYKGAIKSWVNDPQVSSICLKVLNAKNNYMFALSTLLDLLCHGFQPSREFKDAVDALTSESDPPDLDLAKKIFCYGFQLFKRGLRAFSGKTGQIATAGVCLSAQPYKLLYEQHRLHHFHPLSEATHIDIHTVLSRNGIGTWKKACAVLIEGQSMLEKASEVMDSLSGVSPTEDVIQALLEYLVDPMLPLKSSTREAPSLSQQQLVAKQVHAVVLLYNYYQRRQHPGVEFLGFESFCKLAVTLKPTLMAHMKLMHRSDYTEVDDLENQLSLTEKAIMDACNISLVLDASKDVPSAEGWPISKVAVFLIDSRKEKCLLLFSSITHGVWSVIEKDLDVSNTSSEGMVEGKHTNKRKRITKKRDEMNSDEAGYQQLAYSAVKEATGINQTDLMVLESHVVYSISKEKAAARFYIVQCTQSINEDLQVPIQDAIKSLQGPLVKKSSCSWTATPVVEYFHVLPYAGIVSDWLSREMFTNGTHDLSVGLGNVDVNSSQRTENPCNKEIIENRDNSNINCAGNETIGANTGSPRPEDKECHNSCLSDSFGGPHDYIGIERNGANTESLKQKDNNERRMNCLSDSIGPHCMDMDGSSAACPQNEDRSKKTCDPPLKVYRHQKRTTSSMENAINVSTSGQKVKVQCTFLVEYFFLSYFCYALIVLTHIDFLVMELKYL</sequence>
<evidence type="ECO:0000256" key="4">
    <source>
        <dbReference type="ARBA" id="ARBA00012702"/>
    </source>
</evidence>
<keyword evidence="8" id="KW-0460">Magnesium</keyword>
<protein>
    <recommendedName>
        <fullName evidence="9">Protein farnesyltransferase/geranylgeranyltransferase type-1 subunit alpha</fullName>
        <ecNumber evidence="4">2.5.1.58</ecNumber>
        <ecNumber evidence="3">2.5.1.59</ecNumber>
    </recommendedName>
    <alternativeName>
        <fullName evidence="12">CAAX farnesyltransferase subunit alpha</fullName>
    </alternativeName>
    <alternativeName>
        <fullName evidence="11">FTase-alpha</fullName>
    </alternativeName>
    <alternativeName>
        <fullName evidence="10">Ras proteins prenyltransferase subunit alpha</fullName>
    </alternativeName>
    <alternativeName>
        <fullName evidence="13">Type I protein geranyl-geranyltransferase subunit alpha</fullName>
    </alternativeName>
</protein>
<dbReference type="PANTHER" id="PTHR33913">
    <property type="entry name" value="ALEURONE LAYER MORPHOGENESIS PROTEIN"/>
    <property type="match status" value="1"/>
</dbReference>
<feature type="domain" description="DUF7915" evidence="20">
    <location>
        <begin position="552"/>
        <end position="698"/>
    </location>
</feature>
<evidence type="ECO:0000256" key="12">
    <source>
        <dbReference type="ARBA" id="ARBA00043086"/>
    </source>
</evidence>
<evidence type="ECO:0000256" key="8">
    <source>
        <dbReference type="ARBA" id="ARBA00022842"/>
    </source>
</evidence>
<evidence type="ECO:0000256" key="17">
    <source>
        <dbReference type="SAM" id="MobiDB-lite"/>
    </source>
</evidence>
<keyword evidence="22" id="KW-1185">Reference proteome</keyword>
<dbReference type="AlphaFoldDB" id="A0A5J5ADK8"/>
<evidence type="ECO:0000256" key="13">
    <source>
        <dbReference type="ARBA" id="ARBA00043219"/>
    </source>
</evidence>